<feature type="transmembrane region" description="Helical" evidence="1">
    <location>
        <begin position="37"/>
        <end position="60"/>
    </location>
</feature>
<comment type="caution">
    <text evidence="2">The sequence shown here is derived from an EMBL/GenBank/DDBJ whole genome shotgun (WGS) entry which is preliminary data.</text>
</comment>
<dbReference type="Proteomes" id="UP000699462">
    <property type="component" value="Unassembled WGS sequence"/>
</dbReference>
<sequence>MLVFRIDQREHIFLHAYSYALSFFIVSQCITVKRILFVFLLIFIARLFNLCSPYCSFLSLTDIE</sequence>
<protein>
    <submittedName>
        <fullName evidence="2">Uncharacterized protein</fullName>
    </submittedName>
</protein>
<dbReference type="EMBL" id="JTDF01008536">
    <property type="protein sequence ID" value="KAF8564499.1"/>
    <property type="molecule type" value="Genomic_DNA"/>
</dbReference>
<name>A0A8T0D9I0_9TREM</name>
<proteinExistence type="predicted"/>
<keyword evidence="1" id="KW-1133">Transmembrane helix</keyword>
<keyword evidence="1" id="KW-0812">Transmembrane</keyword>
<evidence type="ECO:0000313" key="2">
    <source>
        <dbReference type="EMBL" id="KAF8564499.1"/>
    </source>
</evidence>
<evidence type="ECO:0000256" key="1">
    <source>
        <dbReference type="SAM" id="Phobius"/>
    </source>
</evidence>
<keyword evidence="1" id="KW-0472">Membrane</keyword>
<keyword evidence="3" id="KW-1185">Reference proteome</keyword>
<dbReference type="AlphaFoldDB" id="A0A8T0D9I0"/>
<gene>
    <name evidence="2" type="ORF">P879_10619</name>
</gene>
<organism evidence="2 3">
    <name type="scientific">Paragonimus westermani</name>
    <dbReference type="NCBI Taxonomy" id="34504"/>
    <lineage>
        <taxon>Eukaryota</taxon>
        <taxon>Metazoa</taxon>
        <taxon>Spiralia</taxon>
        <taxon>Lophotrochozoa</taxon>
        <taxon>Platyhelminthes</taxon>
        <taxon>Trematoda</taxon>
        <taxon>Digenea</taxon>
        <taxon>Plagiorchiida</taxon>
        <taxon>Troglotremata</taxon>
        <taxon>Troglotrematidae</taxon>
        <taxon>Paragonimus</taxon>
    </lineage>
</organism>
<accession>A0A8T0D9I0</accession>
<evidence type="ECO:0000313" key="3">
    <source>
        <dbReference type="Proteomes" id="UP000699462"/>
    </source>
</evidence>
<reference evidence="2 3" key="1">
    <citation type="submission" date="2019-07" db="EMBL/GenBank/DDBJ databases">
        <title>Annotation for the trematode Paragonimus westermani.</title>
        <authorList>
            <person name="Choi Y.-J."/>
        </authorList>
    </citation>
    <scope>NUCLEOTIDE SEQUENCE [LARGE SCALE GENOMIC DNA]</scope>
    <source>
        <strain evidence="2">180907_Pwestermani</strain>
    </source>
</reference>
<feature type="transmembrane region" description="Helical" evidence="1">
    <location>
        <begin position="12"/>
        <end position="30"/>
    </location>
</feature>